<feature type="domain" description="GyrI-like small molecule binding" evidence="1">
    <location>
        <begin position="133"/>
        <end position="203"/>
    </location>
</feature>
<dbReference type="InterPro" id="IPR029442">
    <property type="entry name" value="GyrI-like"/>
</dbReference>
<dbReference type="Gene3D" id="3.20.80.10">
    <property type="entry name" value="Regulatory factor, effector binding domain"/>
    <property type="match status" value="1"/>
</dbReference>
<reference evidence="2 3" key="1">
    <citation type="submission" date="2019-01" db="EMBL/GenBank/DDBJ databases">
        <title>Filimonas sp. strain TTM-71.</title>
        <authorList>
            <person name="Chen W.-M."/>
        </authorList>
    </citation>
    <scope>NUCLEOTIDE SEQUENCE [LARGE SCALE GENOMIC DNA]</scope>
    <source>
        <strain evidence="2 3">TTM-71</strain>
    </source>
</reference>
<organism evidence="2 3">
    <name type="scientific">Filimonas effusa</name>
    <dbReference type="NCBI Taxonomy" id="2508721"/>
    <lineage>
        <taxon>Bacteria</taxon>
        <taxon>Pseudomonadati</taxon>
        <taxon>Bacteroidota</taxon>
        <taxon>Chitinophagia</taxon>
        <taxon>Chitinophagales</taxon>
        <taxon>Chitinophagaceae</taxon>
        <taxon>Filimonas</taxon>
    </lineage>
</organism>
<gene>
    <name evidence="2" type="ORF">ESB13_17630</name>
</gene>
<accession>A0A4Q1D7Z7</accession>
<evidence type="ECO:0000259" key="1">
    <source>
        <dbReference type="Pfam" id="PF06445"/>
    </source>
</evidence>
<dbReference type="Pfam" id="PF06445">
    <property type="entry name" value="GyrI-like"/>
    <property type="match status" value="1"/>
</dbReference>
<keyword evidence="3" id="KW-1185">Reference proteome</keyword>
<dbReference type="InterPro" id="IPR011256">
    <property type="entry name" value="Reg_factor_effector_dom_sf"/>
</dbReference>
<dbReference type="Proteomes" id="UP000290545">
    <property type="component" value="Unassembled WGS sequence"/>
</dbReference>
<name>A0A4Q1D7Z7_9BACT</name>
<sequence length="207" mass="24006">MEKTVLTKTLKNYYKAKSKPELVTLGSAQYVSIRGKGDPNEVPFSNKVQALYTVAFGLKFIYKEQDLDFVVPKLEGLWWFDIEKYGQVNLAEAPNAVPRSEWEYRLLIQMPSFVSVRSLREAVDNAVHEKGIKLAAEVEWYKMAGGRFVQMLHTGPFNTEPETLKQIECYMRENGLQKNRLHHEIYLSDFRLTAPENFKTILREPIK</sequence>
<dbReference type="OrthoDB" id="4772335at2"/>
<dbReference type="RefSeq" id="WP_129004943.1">
    <property type="nucleotide sequence ID" value="NZ_SDHZ01000002.1"/>
</dbReference>
<comment type="caution">
    <text evidence="2">The sequence shown here is derived from an EMBL/GenBank/DDBJ whole genome shotgun (WGS) entry which is preliminary data.</text>
</comment>
<proteinExistence type="predicted"/>
<dbReference type="EMBL" id="SDHZ01000002">
    <property type="protein sequence ID" value="RXK83891.1"/>
    <property type="molecule type" value="Genomic_DNA"/>
</dbReference>
<protein>
    <recommendedName>
        <fullName evidence="1">GyrI-like small molecule binding domain-containing protein</fullName>
    </recommendedName>
</protein>
<evidence type="ECO:0000313" key="3">
    <source>
        <dbReference type="Proteomes" id="UP000290545"/>
    </source>
</evidence>
<dbReference type="AlphaFoldDB" id="A0A4Q1D7Z7"/>
<dbReference type="SUPFAM" id="SSF55136">
    <property type="entry name" value="Probable bacterial effector-binding domain"/>
    <property type="match status" value="1"/>
</dbReference>
<evidence type="ECO:0000313" key="2">
    <source>
        <dbReference type="EMBL" id="RXK83891.1"/>
    </source>
</evidence>